<evidence type="ECO:0008006" key="3">
    <source>
        <dbReference type="Google" id="ProtNLM"/>
    </source>
</evidence>
<name>A0A0C9V498_9AGAM</name>
<dbReference type="OrthoDB" id="2994853at2759"/>
<dbReference type="Proteomes" id="UP000053820">
    <property type="component" value="Unassembled WGS sequence"/>
</dbReference>
<dbReference type="EMBL" id="KN839875">
    <property type="protein sequence ID" value="KIJ60219.1"/>
    <property type="molecule type" value="Genomic_DNA"/>
</dbReference>
<organism evidence="1 2">
    <name type="scientific">Hydnomerulius pinastri MD-312</name>
    <dbReference type="NCBI Taxonomy" id="994086"/>
    <lineage>
        <taxon>Eukaryota</taxon>
        <taxon>Fungi</taxon>
        <taxon>Dikarya</taxon>
        <taxon>Basidiomycota</taxon>
        <taxon>Agaricomycotina</taxon>
        <taxon>Agaricomycetes</taxon>
        <taxon>Agaricomycetidae</taxon>
        <taxon>Boletales</taxon>
        <taxon>Boletales incertae sedis</taxon>
        <taxon>Leucogyrophana</taxon>
    </lineage>
</organism>
<protein>
    <recommendedName>
        <fullName evidence="3">F-box domain-containing protein</fullName>
    </recommendedName>
</protein>
<gene>
    <name evidence="1" type="ORF">HYDPIDRAFT_32476</name>
</gene>
<dbReference type="HOGENOM" id="CLU_029829_0_0_1"/>
<reference evidence="1 2" key="1">
    <citation type="submission" date="2014-04" db="EMBL/GenBank/DDBJ databases">
        <title>Evolutionary Origins and Diversification of the Mycorrhizal Mutualists.</title>
        <authorList>
            <consortium name="DOE Joint Genome Institute"/>
            <consortium name="Mycorrhizal Genomics Consortium"/>
            <person name="Kohler A."/>
            <person name="Kuo A."/>
            <person name="Nagy L.G."/>
            <person name="Floudas D."/>
            <person name="Copeland A."/>
            <person name="Barry K.W."/>
            <person name="Cichocki N."/>
            <person name="Veneault-Fourrey C."/>
            <person name="LaButti K."/>
            <person name="Lindquist E.A."/>
            <person name="Lipzen A."/>
            <person name="Lundell T."/>
            <person name="Morin E."/>
            <person name="Murat C."/>
            <person name="Riley R."/>
            <person name="Ohm R."/>
            <person name="Sun H."/>
            <person name="Tunlid A."/>
            <person name="Henrissat B."/>
            <person name="Grigoriev I.V."/>
            <person name="Hibbett D.S."/>
            <person name="Martin F."/>
        </authorList>
    </citation>
    <scope>NUCLEOTIDE SEQUENCE [LARGE SCALE GENOMIC DNA]</scope>
    <source>
        <strain evidence="1 2">MD-312</strain>
    </source>
</reference>
<accession>A0A0C9V498</accession>
<evidence type="ECO:0000313" key="1">
    <source>
        <dbReference type="EMBL" id="KIJ60219.1"/>
    </source>
</evidence>
<dbReference type="InterPro" id="IPR032675">
    <property type="entry name" value="LRR_dom_sf"/>
</dbReference>
<dbReference type="Gene3D" id="3.80.10.10">
    <property type="entry name" value="Ribonuclease Inhibitor"/>
    <property type="match status" value="1"/>
</dbReference>
<dbReference type="SUPFAM" id="SSF52047">
    <property type="entry name" value="RNI-like"/>
    <property type="match status" value="1"/>
</dbReference>
<dbReference type="AlphaFoldDB" id="A0A0C9V498"/>
<keyword evidence="2" id="KW-1185">Reference proteome</keyword>
<evidence type="ECO:0000313" key="2">
    <source>
        <dbReference type="Proteomes" id="UP000053820"/>
    </source>
</evidence>
<proteinExistence type="predicted"/>
<sequence length="464" mass="51459">MHILLESEESVTPDTLSLSLSFTHSTKLYTPLDLVSERSLSPPPHFLTTRVVRVFLPSSARTLVARGGLPTEILLTIFRNVAQADRYGGWRRDLVSFALVCRNWTCSLALLLCDFEQPYRGLYWQTTPPNIHVLASALTERPVLGLSIKHLNTKYFRVQRPRLGHEAASLSELTSAFIVILRSTKKLQTLQMTGLDTSQADALVEALYDLRELHTFTIGDPSCIFNHGVLSIVQLAYCLATWPSLKSLSVSGVTPPADTTPGTTLRPPVCSLTELTISHFLHMTDKELMYNLSSSFQSLERVTLDCISGITNTGLRTFLNAISHSVSSLTIQFTGYGYGKQREELALDAVIGNMPRLRQLRIKGDLATESMLDRRAKLFVASSLASPHAPDSQLPVIELSVAVVRGLPEGLTSRAWPGWKISVLYKMPQCGGVIETHTMEELDAHKRRPESYLRVVDGRDSVSD</sequence>